<evidence type="ECO:0000313" key="2">
    <source>
        <dbReference type="EMBL" id="RMY65845.1"/>
    </source>
</evidence>
<organism evidence="2 3">
    <name type="scientific">Hortaea werneckii</name>
    <name type="common">Black yeast</name>
    <name type="synonym">Cladosporium werneckii</name>
    <dbReference type="NCBI Taxonomy" id="91943"/>
    <lineage>
        <taxon>Eukaryota</taxon>
        <taxon>Fungi</taxon>
        <taxon>Dikarya</taxon>
        <taxon>Ascomycota</taxon>
        <taxon>Pezizomycotina</taxon>
        <taxon>Dothideomycetes</taxon>
        <taxon>Dothideomycetidae</taxon>
        <taxon>Mycosphaerellales</taxon>
        <taxon>Teratosphaeriaceae</taxon>
        <taxon>Hortaea</taxon>
    </lineage>
</organism>
<dbReference type="Pfam" id="PF19535">
    <property type="entry name" value="DUF6060"/>
    <property type="match status" value="1"/>
</dbReference>
<dbReference type="AlphaFoldDB" id="A0A3M7DNE6"/>
<sequence>MTSKPVSPADMLSQLILTAAMAASTVHASPLALVARDGAEECDTTTSEGYEYITQVGYYSDSDCTQGLRTVCVYATSGTVDEGYDYYSCEDAHAPDDTPYYAKSRDATYSDMMLAFTHDQTCPPSGPGAVFATLIDNDSCVAMNAGGDAVGLTVYPHGGTLTKRLAKKNPSCSGFNIKSQEPSYSPSVQVSNIIDCTNVADSPGCSIEISEQHTESMTTSYSVSAGGGIEGIFEVSTTFGQDFTESTSTSVTEGYSVAQGQKGYLSAYNTATLFRGTFTGCDSGDSEQDGEALVLKKHGLAYSVIYTGA</sequence>
<dbReference type="InterPro" id="IPR045702">
    <property type="entry name" value="DUF6060"/>
</dbReference>
<comment type="caution">
    <text evidence="2">The sequence shown here is derived from an EMBL/GenBank/DDBJ whole genome shotgun (WGS) entry which is preliminary data.</text>
</comment>
<keyword evidence="1" id="KW-0732">Signal</keyword>
<feature type="signal peptide" evidence="1">
    <location>
        <begin position="1"/>
        <end position="28"/>
    </location>
</feature>
<evidence type="ECO:0000313" key="3">
    <source>
        <dbReference type="Proteomes" id="UP000269276"/>
    </source>
</evidence>
<accession>A0A3M7DNE6</accession>
<dbReference type="VEuPathDB" id="FungiDB:BTJ68_07425"/>
<reference evidence="2 3" key="1">
    <citation type="journal article" date="2018" name="BMC Genomics">
        <title>Genomic evidence for intraspecific hybridization in a clonal and extremely halotolerant yeast.</title>
        <authorList>
            <person name="Gostincar C."/>
            <person name="Stajich J.E."/>
            <person name="Zupancic J."/>
            <person name="Zalar P."/>
            <person name="Gunde-Cimerman N."/>
        </authorList>
    </citation>
    <scope>NUCLEOTIDE SEQUENCE [LARGE SCALE GENOMIC DNA]</scope>
    <source>
        <strain evidence="2 3">EXF-2682</strain>
    </source>
</reference>
<feature type="chain" id="PRO_5018009277" evidence="1">
    <location>
        <begin position="29"/>
        <end position="309"/>
    </location>
</feature>
<protein>
    <submittedName>
        <fullName evidence="2">Uncharacterized protein</fullName>
    </submittedName>
</protein>
<proteinExistence type="predicted"/>
<dbReference type="OrthoDB" id="3360856at2759"/>
<dbReference type="EMBL" id="QWIP01000336">
    <property type="protein sequence ID" value="RMY65845.1"/>
    <property type="molecule type" value="Genomic_DNA"/>
</dbReference>
<gene>
    <name evidence="2" type="ORF">D0863_08841</name>
</gene>
<evidence type="ECO:0000256" key="1">
    <source>
        <dbReference type="SAM" id="SignalP"/>
    </source>
</evidence>
<name>A0A3M7DNE6_HORWE</name>
<dbReference type="Proteomes" id="UP000269276">
    <property type="component" value="Unassembled WGS sequence"/>
</dbReference>